<sequence length="258" mass="26904">MDMGLAGKRVLITGASKGIGLACAEAFAREGCDLVLAARGAEALGRAREGIEARHRGVSVATHAADLSDPAAREALHAAHPRLDVLVNNAGAIPGGTLEDLPLSRWIEAWNLKVFGYIHFCRLYLPRMEAEKGGAIVNVIGMAGRAPRADYVCGATGNAALIAFTAALGGRSTDKGVRVVGVSPGATRTDRIVQLSKSRALTRFGDGARWEEMLNGLPLGRPAHPEEIADLVVFCAGPRGGYLSGATIEVDGGAQFRG</sequence>
<evidence type="ECO:0000256" key="2">
    <source>
        <dbReference type="ARBA" id="ARBA00023002"/>
    </source>
</evidence>
<dbReference type="Proteomes" id="UP001501588">
    <property type="component" value="Unassembled WGS sequence"/>
</dbReference>
<dbReference type="SUPFAM" id="SSF51735">
    <property type="entry name" value="NAD(P)-binding Rossmann-fold domains"/>
    <property type="match status" value="1"/>
</dbReference>
<keyword evidence="3" id="KW-0520">NAD</keyword>
<proteinExistence type="inferred from homology"/>
<evidence type="ECO:0000313" key="5">
    <source>
        <dbReference type="EMBL" id="GAA0587805.1"/>
    </source>
</evidence>
<dbReference type="PRINTS" id="PR00081">
    <property type="entry name" value="GDHRDH"/>
</dbReference>
<dbReference type="InterPro" id="IPR036291">
    <property type="entry name" value="NAD(P)-bd_dom_sf"/>
</dbReference>
<dbReference type="RefSeq" id="WP_343895940.1">
    <property type="nucleotide sequence ID" value="NZ_BAAAFZ010000038.1"/>
</dbReference>
<comment type="similarity">
    <text evidence="1">Belongs to the short-chain dehydrogenases/reductases (SDR) family.</text>
</comment>
<dbReference type="InterPro" id="IPR057326">
    <property type="entry name" value="KR_dom"/>
</dbReference>
<dbReference type="PANTHER" id="PTHR43477:SF4">
    <property type="entry name" value="DEHYDROGENASE_REDUCTASE SDR FAMILY MEMBER 6"/>
    <property type="match status" value="1"/>
</dbReference>
<gene>
    <name evidence="5" type="ORF">GCM10009416_28000</name>
</gene>
<accession>A0ABP3QDJ9</accession>
<evidence type="ECO:0000259" key="4">
    <source>
        <dbReference type="SMART" id="SM00822"/>
    </source>
</evidence>
<dbReference type="SMART" id="SM00822">
    <property type="entry name" value="PKS_KR"/>
    <property type="match status" value="1"/>
</dbReference>
<dbReference type="NCBIfam" id="NF004779">
    <property type="entry name" value="PRK06125.1"/>
    <property type="match status" value="1"/>
</dbReference>
<dbReference type="Pfam" id="PF00106">
    <property type="entry name" value="adh_short"/>
    <property type="match status" value="1"/>
</dbReference>
<protein>
    <submittedName>
        <fullName evidence="5">SDR family oxidoreductase</fullName>
    </submittedName>
</protein>
<feature type="domain" description="Ketoreductase" evidence="4">
    <location>
        <begin position="8"/>
        <end position="213"/>
    </location>
</feature>
<name>A0ABP3QDJ9_9PROT</name>
<dbReference type="InterPro" id="IPR002347">
    <property type="entry name" value="SDR_fam"/>
</dbReference>
<keyword evidence="6" id="KW-1185">Reference proteome</keyword>
<dbReference type="PANTHER" id="PTHR43477">
    <property type="entry name" value="DIHYDROANTICAPSIN 7-DEHYDROGENASE"/>
    <property type="match status" value="1"/>
</dbReference>
<reference evidence="6" key="1">
    <citation type="journal article" date="2019" name="Int. J. Syst. Evol. Microbiol.">
        <title>The Global Catalogue of Microorganisms (GCM) 10K type strain sequencing project: providing services to taxonomists for standard genome sequencing and annotation.</title>
        <authorList>
            <consortium name="The Broad Institute Genomics Platform"/>
            <consortium name="The Broad Institute Genome Sequencing Center for Infectious Disease"/>
            <person name="Wu L."/>
            <person name="Ma J."/>
        </authorList>
    </citation>
    <scope>NUCLEOTIDE SEQUENCE [LARGE SCALE GENOMIC DNA]</scope>
    <source>
        <strain evidence="6">JCM 9933</strain>
    </source>
</reference>
<dbReference type="Gene3D" id="3.40.50.720">
    <property type="entry name" value="NAD(P)-binding Rossmann-like Domain"/>
    <property type="match status" value="1"/>
</dbReference>
<dbReference type="InterPro" id="IPR051122">
    <property type="entry name" value="SDR_DHRS6-like"/>
</dbReference>
<evidence type="ECO:0000256" key="3">
    <source>
        <dbReference type="ARBA" id="ARBA00023027"/>
    </source>
</evidence>
<organism evidence="5 6">
    <name type="scientific">Craurococcus roseus</name>
    <dbReference type="NCBI Taxonomy" id="77585"/>
    <lineage>
        <taxon>Bacteria</taxon>
        <taxon>Pseudomonadati</taxon>
        <taxon>Pseudomonadota</taxon>
        <taxon>Alphaproteobacteria</taxon>
        <taxon>Acetobacterales</taxon>
        <taxon>Acetobacteraceae</taxon>
        <taxon>Craurococcus</taxon>
    </lineage>
</organism>
<evidence type="ECO:0000313" key="6">
    <source>
        <dbReference type="Proteomes" id="UP001501588"/>
    </source>
</evidence>
<evidence type="ECO:0000256" key="1">
    <source>
        <dbReference type="ARBA" id="ARBA00006484"/>
    </source>
</evidence>
<dbReference type="EMBL" id="BAAAFZ010000038">
    <property type="protein sequence ID" value="GAA0587805.1"/>
    <property type="molecule type" value="Genomic_DNA"/>
</dbReference>
<keyword evidence="2" id="KW-0560">Oxidoreductase</keyword>
<comment type="caution">
    <text evidence="5">The sequence shown here is derived from an EMBL/GenBank/DDBJ whole genome shotgun (WGS) entry which is preliminary data.</text>
</comment>